<evidence type="ECO:0000256" key="7">
    <source>
        <dbReference type="ARBA" id="ARBA00023015"/>
    </source>
</evidence>
<accession>A0A1A9V8J8</accession>
<keyword evidence="5 11" id="KW-0863">Zinc-finger</keyword>
<keyword evidence="2" id="KW-0678">Repressor</keyword>
<evidence type="ECO:0000256" key="6">
    <source>
        <dbReference type="ARBA" id="ARBA00022833"/>
    </source>
</evidence>
<dbReference type="EnsemblMetazoa" id="GAUT029279-RA">
    <property type="protein sequence ID" value="GAUT029279-PA"/>
    <property type="gene ID" value="GAUT029279"/>
</dbReference>
<feature type="domain" description="CCHC FOG-type" evidence="14">
    <location>
        <begin position="787"/>
        <end position="820"/>
    </location>
</feature>
<feature type="domain" description="CCHC FOG-type" evidence="14">
    <location>
        <begin position="1132"/>
        <end position="1165"/>
    </location>
</feature>
<dbReference type="FunFam" id="3.30.160.60:FF:000100">
    <property type="entry name" value="Zinc finger 45-like"/>
    <property type="match status" value="1"/>
</dbReference>
<feature type="region of interest" description="Disordered" evidence="12">
    <location>
        <begin position="1050"/>
        <end position="1133"/>
    </location>
</feature>
<dbReference type="VEuPathDB" id="VectorBase:GAUT029279"/>
<dbReference type="Pfam" id="PF12874">
    <property type="entry name" value="zf-met"/>
    <property type="match status" value="2"/>
</dbReference>
<evidence type="ECO:0000256" key="2">
    <source>
        <dbReference type="ARBA" id="ARBA00022491"/>
    </source>
</evidence>
<evidence type="ECO:0000259" key="13">
    <source>
        <dbReference type="PROSITE" id="PS50157"/>
    </source>
</evidence>
<feature type="region of interest" description="Disordered" evidence="12">
    <location>
        <begin position="111"/>
        <end position="153"/>
    </location>
</feature>
<comment type="subcellular location">
    <subcellularLocation>
        <location evidence="1">Nucleus</location>
    </subcellularLocation>
</comment>
<keyword evidence="16" id="KW-1185">Reference proteome</keyword>
<dbReference type="AlphaFoldDB" id="A0A1A9V8J8"/>
<evidence type="ECO:0000256" key="10">
    <source>
        <dbReference type="ARBA" id="ARBA00023242"/>
    </source>
</evidence>
<evidence type="ECO:0000256" key="12">
    <source>
        <dbReference type="SAM" id="MobiDB-lite"/>
    </source>
</evidence>
<feature type="region of interest" description="Disordered" evidence="12">
    <location>
        <begin position="406"/>
        <end position="431"/>
    </location>
</feature>
<dbReference type="SUPFAM" id="SSF57667">
    <property type="entry name" value="beta-beta-alpha zinc fingers"/>
    <property type="match status" value="6"/>
</dbReference>
<keyword evidence="7" id="KW-0805">Transcription regulation</keyword>
<feature type="domain" description="C2H2-type" evidence="13">
    <location>
        <begin position="232"/>
        <end position="262"/>
    </location>
</feature>
<dbReference type="GO" id="GO:0045944">
    <property type="term" value="P:positive regulation of transcription by RNA polymerase II"/>
    <property type="evidence" value="ECO:0007669"/>
    <property type="project" value="TreeGrafter"/>
</dbReference>
<dbReference type="SMART" id="SM00355">
    <property type="entry name" value="ZnF_C2H2"/>
    <property type="match status" value="7"/>
</dbReference>
<dbReference type="InterPro" id="IPR036236">
    <property type="entry name" value="Znf_C2H2_sf"/>
</dbReference>
<dbReference type="GO" id="GO:0008270">
    <property type="term" value="F:zinc ion binding"/>
    <property type="evidence" value="ECO:0007669"/>
    <property type="project" value="UniProtKB-KW"/>
</dbReference>
<feature type="region of interest" description="Disordered" evidence="12">
    <location>
        <begin position="262"/>
        <end position="298"/>
    </location>
</feature>
<proteinExistence type="predicted"/>
<feature type="compositionally biased region" description="Low complexity" evidence="12">
    <location>
        <begin position="331"/>
        <end position="345"/>
    </location>
</feature>
<feature type="compositionally biased region" description="Low complexity" evidence="12">
    <location>
        <begin position="285"/>
        <end position="296"/>
    </location>
</feature>
<keyword evidence="10" id="KW-0539">Nucleus</keyword>
<feature type="domain" description="C2H2-type" evidence="13">
    <location>
        <begin position="306"/>
        <end position="333"/>
    </location>
</feature>
<feature type="domain" description="CCHC FOG-type" evidence="14">
    <location>
        <begin position="226"/>
        <end position="259"/>
    </location>
</feature>
<dbReference type="InterPro" id="IPR039746">
    <property type="entry name" value="FOG"/>
</dbReference>
<evidence type="ECO:0000313" key="15">
    <source>
        <dbReference type="EnsemblMetazoa" id="GAUT029279-PA"/>
    </source>
</evidence>
<keyword evidence="8" id="KW-0238">DNA-binding</keyword>
<dbReference type="PROSITE" id="PS51810">
    <property type="entry name" value="ZF_CCHC_FOG"/>
    <property type="match status" value="5"/>
</dbReference>
<keyword evidence="3" id="KW-0479">Metal-binding</keyword>
<dbReference type="GO" id="GO:0000122">
    <property type="term" value="P:negative regulation of transcription by RNA polymerase II"/>
    <property type="evidence" value="ECO:0007669"/>
    <property type="project" value="TreeGrafter"/>
</dbReference>
<dbReference type="GO" id="GO:0007507">
    <property type="term" value="P:heart development"/>
    <property type="evidence" value="ECO:0007669"/>
    <property type="project" value="TreeGrafter"/>
</dbReference>
<dbReference type="PANTHER" id="PTHR12958">
    <property type="entry name" value="FRIEND OF GATA2-RELATED"/>
    <property type="match status" value="1"/>
</dbReference>
<evidence type="ECO:0000313" key="16">
    <source>
        <dbReference type="Proteomes" id="UP000078200"/>
    </source>
</evidence>
<feature type="compositionally biased region" description="Low complexity" evidence="12">
    <location>
        <begin position="663"/>
        <end position="682"/>
    </location>
</feature>
<dbReference type="InterPro" id="IPR034731">
    <property type="entry name" value="Znf_CCHC_FOG"/>
</dbReference>
<feature type="compositionally biased region" description="Polar residues" evidence="12">
    <location>
        <begin position="1064"/>
        <end position="1073"/>
    </location>
</feature>
<evidence type="ECO:0000256" key="3">
    <source>
        <dbReference type="ARBA" id="ARBA00022723"/>
    </source>
</evidence>
<dbReference type="STRING" id="7395.A0A1A9V8J8"/>
<dbReference type="Gene3D" id="3.30.160.60">
    <property type="entry name" value="Classic Zinc Finger"/>
    <property type="match status" value="2"/>
</dbReference>
<feature type="compositionally biased region" description="Low complexity" evidence="12">
    <location>
        <begin position="1074"/>
        <end position="1085"/>
    </location>
</feature>
<evidence type="ECO:0000256" key="8">
    <source>
        <dbReference type="ARBA" id="ARBA00023125"/>
    </source>
</evidence>
<dbReference type="GO" id="GO:0003677">
    <property type="term" value="F:DNA binding"/>
    <property type="evidence" value="ECO:0007669"/>
    <property type="project" value="UniProtKB-KW"/>
</dbReference>
<evidence type="ECO:0000256" key="1">
    <source>
        <dbReference type="ARBA" id="ARBA00004123"/>
    </source>
</evidence>
<dbReference type="PANTHER" id="PTHR12958:SF3">
    <property type="entry name" value="ZINC FINGER PROTEIN USH"/>
    <property type="match status" value="1"/>
</dbReference>
<dbReference type="GO" id="GO:0030154">
    <property type="term" value="P:cell differentiation"/>
    <property type="evidence" value="ECO:0007669"/>
    <property type="project" value="UniProtKB-ARBA"/>
</dbReference>
<evidence type="ECO:0000256" key="5">
    <source>
        <dbReference type="ARBA" id="ARBA00022771"/>
    </source>
</evidence>
<feature type="region of interest" description="Disordered" evidence="12">
    <location>
        <begin position="643"/>
        <end position="682"/>
    </location>
</feature>
<feature type="region of interest" description="Disordered" evidence="12">
    <location>
        <begin position="1"/>
        <end position="31"/>
    </location>
</feature>
<dbReference type="PROSITE" id="PS50157">
    <property type="entry name" value="ZINC_FINGER_C2H2_2"/>
    <property type="match status" value="2"/>
</dbReference>
<evidence type="ECO:0008006" key="17">
    <source>
        <dbReference type="Google" id="ProtNLM"/>
    </source>
</evidence>
<feature type="compositionally biased region" description="Low complexity" evidence="12">
    <location>
        <begin position="142"/>
        <end position="151"/>
    </location>
</feature>
<keyword evidence="9" id="KW-0804">Transcription</keyword>
<feature type="compositionally biased region" description="Polar residues" evidence="12">
    <location>
        <begin position="267"/>
        <end position="284"/>
    </location>
</feature>
<feature type="region of interest" description="Disordered" evidence="12">
    <location>
        <begin position="328"/>
        <end position="358"/>
    </location>
</feature>
<sequence length="1207" mass="128986">MLGKDSKDFNLNNNNNSIMDTEHNQQDRQTPKDLLSETIGVEMTMNENLKRHKLELMETTTIHEKGDDRDKESFKAQHMEDEDLTRSSNGSIDNKETYGDAKCDINRISNIREHSSPNVRTSTPQQTPPLSPAKSMDDSISESKSSPASNSNLPKLRLNTLLASDPALMPDAKDLKLIQEEAKTQQRKNQLAQGSPEEMDSLMITPANNLMETSVLKPVTPSVEVPTRMKVFMCLPCGIGFSSPSTLEAHQAYYCSHRHKDLDDDTSLSAEKNSTSPSSGQATVSSTPSNQSSEPSAKALKTGKQYACTQCSYSADKKVSLNRHMRMHQTSPASNTSASNNNNNSIGGGSVAGAQMEENSSQQIDRYCSDCDIRFNNVKTYRAHKQHYCSSRRNEGQLTPKLEVATPTSSSLAKPNISVPGTISPQNRTKTPTPAMVAAAAAAAAAALQQSPSTPFLALPTNPILIIPYSLIRSASLIAGPLTSPSPGVINPDTTCFTLDNGNLKPFATALNINAINAANANSIANSTAPPAPSVADSARHQQQSTNNNNESLLTEKNIKHNVEVNDEIVRRKEGPLRETAPLDLSLRRSPIAALLHRTRLHPASSAFLETEQHVEMESLLEAGKENVALDEGGNITPEQIVCAPSLPNSPSMSPSPKRRTISPRSSGAGSTSSISPPVSTASLNSISNSTSLLDNLQLRSMLPADLLNPLLAKQNLELALKLSAAAAAAVSSSSAAMPTPGSATAELAAAAVAAAAGRNSLLGLPVLPSVAASSGGPPAGNQPQIYVKQGVSKCKECNIVFCKYENYLAHKQHYCSARNQEASDSDSKVSSTPPIGAAATSTEATPVAYQQLICAACGIKYTSLDNLRAHQNYYCPKGGGAAAAAAVAAAAVAATDSNQISQAKEKCSKCKNIHEIGLPCPPPPALQQQQQQPTLIPNSSSAGGTNQNVYKCPLCDAVSLTATESRKHMETHGTVKAFRCTICRYKGNTLRFLRHMKLLHPHIVTNSPSMSPETGDLEIADVGSVASSLNGDNNVNSFAIKSEPIEHTTASMSNTPGIMLNPHDNNNSPLLNTGTASTTATTTANPNELLMPHIKSEPMEISIDPPSSLTLPPNLRSPALGPPPPLNTTPEENINQKYCQTCDISFNYMKTYLAHKQFYCKSKLRRPETNDSPSPNSANLITSMPSPNSLPLLQKNKENMQQEAAI</sequence>
<dbReference type="Proteomes" id="UP000078200">
    <property type="component" value="Unassembled WGS sequence"/>
</dbReference>
<feature type="compositionally biased region" description="Polar residues" evidence="12">
    <location>
        <begin position="541"/>
        <end position="551"/>
    </location>
</feature>
<evidence type="ECO:0000256" key="4">
    <source>
        <dbReference type="ARBA" id="ARBA00022737"/>
    </source>
</evidence>
<organism evidence="15 16">
    <name type="scientific">Glossina austeni</name>
    <name type="common">Savannah tsetse fly</name>
    <dbReference type="NCBI Taxonomy" id="7395"/>
    <lineage>
        <taxon>Eukaryota</taxon>
        <taxon>Metazoa</taxon>
        <taxon>Ecdysozoa</taxon>
        <taxon>Arthropoda</taxon>
        <taxon>Hexapoda</taxon>
        <taxon>Insecta</taxon>
        <taxon>Pterygota</taxon>
        <taxon>Neoptera</taxon>
        <taxon>Endopterygota</taxon>
        <taxon>Diptera</taxon>
        <taxon>Brachycera</taxon>
        <taxon>Muscomorpha</taxon>
        <taxon>Hippoboscoidea</taxon>
        <taxon>Glossinidae</taxon>
        <taxon>Glossina</taxon>
    </lineage>
</organism>
<keyword evidence="4" id="KW-0677">Repeat</keyword>
<name>A0A1A9V8J8_GLOAU</name>
<dbReference type="GO" id="GO:0009653">
    <property type="term" value="P:anatomical structure morphogenesis"/>
    <property type="evidence" value="ECO:0007669"/>
    <property type="project" value="UniProtKB-ARBA"/>
</dbReference>
<dbReference type="GO" id="GO:0061629">
    <property type="term" value="F:RNA polymerase II-specific DNA-binding transcription factor binding"/>
    <property type="evidence" value="ECO:0007669"/>
    <property type="project" value="InterPro"/>
</dbReference>
<feature type="compositionally biased region" description="Basic and acidic residues" evidence="12">
    <location>
        <begin position="20"/>
        <end position="31"/>
    </location>
</feature>
<dbReference type="InterPro" id="IPR013087">
    <property type="entry name" value="Znf_C2H2_type"/>
</dbReference>
<feature type="region of interest" description="Disordered" evidence="12">
    <location>
        <begin position="527"/>
        <end position="551"/>
    </location>
</feature>
<evidence type="ECO:0000256" key="11">
    <source>
        <dbReference type="PROSITE-ProRule" id="PRU00042"/>
    </source>
</evidence>
<evidence type="ECO:0000259" key="14">
    <source>
        <dbReference type="PROSITE" id="PS51810"/>
    </source>
</evidence>
<protein>
    <recommendedName>
        <fullName evidence="17">Zinc finger protein ush</fullName>
    </recommendedName>
</protein>
<feature type="compositionally biased region" description="Low complexity" evidence="12">
    <location>
        <begin position="645"/>
        <end position="656"/>
    </location>
</feature>
<feature type="region of interest" description="Disordered" evidence="12">
    <location>
        <begin position="1166"/>
        <end position="1193"/>
    </location>
</feature>
<dbReference type="GO" id="GO:0005634">
    <property type="term" value="C:nucleus"/>
    <property type="evidence" value="ECO:0007669"/>
    <property type="project" value="UniProtKB-SubCell"/>
</dbReference>
<evidence type="ECO:0000256" key="9">
    <source>
        <dbReference type="ARBA" id="ARBA00023163"/>
    </source>
</evidence>
<keyword evidence="6" id="KW-0862">Zinc</keyword>
<feature type="region of interest" description="Disordered" evidence="12">
    <location>
        <begin position="78"/>
        <end position="98"/>
    </location>
</feature>
<feature type="domain" description="CCHC FOG-type" evidence="14">
    <location>
        <begin position="360"/>
        <end position="393"/>
    </location>
</feature>
<feature type="compositionally biased region" description="Polar residues" evidence="12">
    <location>
        <begin position="1171"/>
        <end position="1192"/>
    </location>
</feature>
<reference evidence="15" key="1">
    <citation type="submission" date="2020-05" db="UniProtKB">
        <authorList>
            <consortium name="EnsemblMetazoa"/>
        </authorList>
    </citation>
    <scope>IDENTIFICATION</scope>
    <source>
        <strain evidence="15">TTRI</strain>
    </source>
</reference>
<dbReference type="Pfam" id="PF13909">
    <property type="entry name" value="zf-H2C2_5"/>
    <property type="match status" value="1"/>
</dbReference>
<feature type="domain" description="CCHC FOG-type" evidence="14">
    <location>
        <begin position="847"/>
        <end position="880"/>
    </location>
</feature>